<dbReference type="InterPro" id="IPR000525">
    <property type="entry name" value="Initiator_Rep_WH1"/>
</dbReference>
<name>A0A0H5Q498_9ZZZZ</name>
<organism evidence="3">
    <name type="scientific">uncultured prokaryote</name>
    <dbReference type="NCBI Taxonomy" id="198431"/>
    <lineage>
        <taxon>unclassified sequences</taxon>
        <taxon>environmental samples</taxon>
    </lineage>
</organism>
<dbReference type="SUPFAM" id="SSF46785">
    <property type="entry name" value="Winged helix' DNA-binding domain"/>
    <property type="match status" value="2"/>
</dbReference>
<dbReference type="EMBL" id="LN853605">
    <property type="protein sequence ID" value="CRY96249.1"/>
    <property type="molecule type" value="Genomic_DNA"/>
</dbReference>
<keyword evidence="3" id="KW-0614">Plasmid</keyword>
<geneLocation type="plasmid" evidence="3">
    <name>pRGFK1017</name>
</geneLocation>
<reference evidence="3" key="1">
    <citation type="submission" date="2015-06" db="EMBL/GenBank/DDBJ databases">
        <authorList>
            <person name="Joergensen T."/>
        </authorList>
    </citation>
    <scope>NUCLEOTIDE SEQUENCE</scope>
    <source>
        <plasmid evidence="3">pRGFK1017</plasmid>
    </source>
</reference>
<evidence type="ECO:0000256" key="1">
    <source>
        <dbReference type="SAM" id="MobiDB-lite"/>
    </source>
</evidence>
<accession>A0A0H5Q498</accession>
<feature type="compositionally biased region" description="Basic and acidic residues" evidence="1">
    <location>
        <begin position="254"/>
        <end position="280"/>
    </location>
</feature>
<sequence length="280" mass="32885">MKQLLLPMEKVKKSNAICRARWSPENIYEPRIVAILASKIQLSDDDFKEYEIPVVDLFGKNYGGGNYKILQQTIESLISRTVTIQEDNGSFMVYPIFTKGGYLTQTNTIKIKINSDLKHHFLKLKKQYTQYNLMEFLTLSSTYSQRLFEYLKSWEDCESTQIAVDELHKILGTLETARKNFAEFKRRILEPALKEINKKTSLEYSWKPIKFKNKVDQVLFINSTPRKESQKENGNQEEQHSSARPQPVQANFDEYIKQQEKHMAEEKKRLVEESKKNKNK</sequence>
<proteinExistence type="predicted"/>
<protein>
    <recommendedName>
        <fullName evidence="2">Initiator Rep protein WH1 domain-containing protein</fullName>
    </recommendedName>
</protein>
<dbReference type="Pfam" id="PF01051">
    <property type="entry name" value="Rep3_N"/>
    <property type="match status" value="1"/>
</dbReference>
<dbReference type="InterPro" id="IPR036390">
    <property type="entry name" value="WH_DNA-bd_sf"/>
</dbReference>
<dbReference type="AlphaFoldDB" id="A0A0H5Q498"/>
<dbReference type="GO" id="GO:0003887">
    <property type="term" value="F:DNA-directed DNA polymerase activity"/>
    <property type="evidence" value="ECO:0007669"/>
    <property type="project" value="InterPro"/>
</dbReference>
<feature type="domain" description="Initiator Rep protein WH1" evidence="2">
    <location>
        <begin position="10"/>
        <end position="152"/>
    </location>
</feature>
<reference evidence="3" key="2">
    <citation type="submission" date="2015-07" db="EMBL/GenBank/DDBJ databases">
        <title>Plasmids, circular viruses and viroids from rat gut.</title>
        <authorList>
            <person name="Jorgensen T.J."/>
            <person name="Hansen M.A."/>
            <person name="Xu Z."/>
            <person name="Tabak M.A."/>
            <person name="Sorensen S.J."/>
            <person name="Hansen L.H."/>
        </authorList>
    </citation>
    <scope>NUCLEOTIDE SEQUENCE</scope>
    <source>
        <plasmid evidence="3">pRGFK1017</plasmid>
    </source>
</reference>
<evidence type="ECO:0000259" key="2">
    <source>
        <dbReference type="Pfam" id="PF01051"/>
    </source>
</evidence>
<dbReference type="InterPro" id="IPR036388">
    <property type="entry name" value="WH-like_DNA-bd_sf"/>
</dbReference>
<dbReference type="Pfam" id="PF21205">
    <property type="entry name" value="Rep3_C"/>
    <property type="match status" value="1"/>
</dbReference>
<dbReference type="GO" id="GO:0006270">
    <property type="term" value="P:DNA replication initiation"/>
    <property type="evidence" value="ECO:0007669"/>
    <property type="project" value="InterPro"/>
</dbReference>
<dbReference type="Gene3D" id="1.10.10.10">
    <property type="entry name" value="Winged helix-like DNA-binding domain superfamily/Winged helix DNA-binding domain"/>
    <property type="match status" value="2"/>
</dbReference>
<evidence type="ECO:0000313" key="3">
    <source>
        <dbReference type="EMBL" id="CRY96249.1"/>
    </source>
</evidence>
<feature type="region of interest" description="Disordered" evidence="1">
    <location>
        <begin position="224"/>
        <end position="280"/>
    </location>
</feature>